<dbReference type="Gene3D" id="3.40.50.2000">
    <property type="entry name" value="Glycogen Phosphorylase B"/>
    <property type="match status" value="2"/>
</dbReference>
<accession>A0A1I3K0B1</accession>
<sequence>MSLRVLVISHMYPNPVNPMSGIFVHNELKALMKEGVEVRVLAPIPYFPLYPKWRGYRDIEKEVELDGISVTYVPTWMFPGGLFFSRYGELYERALRPKVEEAKKEFSFDIIHCHTIFPDGYAGGLLKQIGNVPVVATIHGSDIMVYPKRSQAIFNKTETALSMVDYVITVSERLWIEAKKMVPDLRGETVYNGFDPERFTRMVKKEARRKLGISEKGKYLLFVGNLYPVKGIQFLLQAFAQIASQNEDLHLYLVGHGPLRTSLEQQTKELGIQDRVSFMGRRPYEEIPVWLGSADVVVLSSLSEGLPSILLESMGCARPMVATEVGGIPEILKDGETGYLVKPKDVDGLAGRLHKILVEDPSLADSFGEQAYQAAQLLTWQKHAIKMKELYHRLLSQ</sequence>
<feature type="domain" description="Glycosyl transferase family 1" evidence="1">
    <location>
        <begin position="204"/>
        <end position="373"/>
    </location>
</feature>
<evidence type="ECO:0000259" key="1">
    <source>
        <dbReference type="Pfam" id="PF00534"/>
    </source>
</evidence>
<protein>
    <submittedName>
        <fullName evidence="3">Glycosyltransferase involved in cell wall bisynthesis</fullName>
    </submittedName>
</protein>
<keyword evidence="4" id="KW-1185">Reference proteome</keyword>
<evidence type="ECO:0000313" key="3">
    <source>
        <dbReference type="EMBL" id="SFI65740.1"/>
    </source>
</evidence>
<dbReference type="InterPro" id="IPR028098">
    <property type="entry name" value="Glyco_trans_4-like_N"/>
</dbReference>
<reference evidence="3 4" key="1">
    <citation type="submission" date="2016-10" db="EMBL/GenBank/DDBJ databases">
        <authorList>
            <person name="de Groot N.N."/>
        </authorList>
    </citation>
    <scope>NUCLEOTIDE SEQUENCE [LARGE SCALE GENOMIC DNA]</scope>
    <source>
        <strain evidence="3 4">DSM 44778</strain>
    </source>
</reference>
<dbReference type="SUPFAM" id="SSF53756">
    <property type="entry name" value="UDP-Glycosyltransferase/glycogen phosphorylase"/>
    <property type="match status" value="1"/>
</dbReference>
<feature type="domain" description="Glycosyltransferase subfamily 4-like N-terminal" evidence="2">
    <location>
        <begin position="22"/>
        <end position="198"/>
    </location>
</feature>
<dbReference type="RefSeq" id="WP_093227296.1">
    <property type="nucleotide sequence ID" value="NZ_FORR01000001.1"/>
</dbReference>
<dbReference type="InterPro" id="IPR001296">
    <property type="entry name" value="Glyco_trans_1"/>
</dbReference>
<dbReference type="STRING" id="46223.SAMN05421852_101271"/>
<dbReference type="PANTHER" id="PTHR45947">
    <property type="entry name" value="SULFOQUINOVOSYL TRANSFERASE SQD2"/>
    <property type="match status" value="1"/>
</dbReference>
<dbReference type="Proteomes" id="UP000199545">
    <property type="component" value="Unassembled WGS sequence"/>
</dbReference>
<dbReference type="EMBL" id="FORR01000001">
    <property type="protein sequence ID" value="SFI65740.1"/>
    <property type="molecule type" value="Genomic_DNA"/>
</dbReference>
<dbReference type="AlphaFoldDB" id="A0A1I3K0B1"/>
<dbReference type="OrthoDB" id="179766at2"/>
<dbReference type="GO" id="GO:0016757">
    <property type="term" value="F:glycosyltransferase activity"/>
    <property type="evidence" value="ECO:0007669"/>
    <property type="project" value="InterPro"/>
</dbReference>
<gene>
    <name evidence="3" type="ORF">SAMN05421852_101271</name>
</gene>
<dbReference type="PANTHER" id="PTHR45947:SF3">
    <property type="entry name" value="SULFOQUINOVOSYL TRANSFERASE SQD2"/>
    <property type="match status" value="1"/>
</dbReference>
<evidence type="ECO:0000313" key="4">
    <source>
        <dbReference type="Proteomes" id="UP000199545"/>
    </source>
</evidence>
<proteinExistence type="predicted"/>
<dbReference type="InterPro" id="IPR050194">
    <property type="entry name" value="Glycosyltransferase_grp1"/>
</dbReference>
<organism evidence="3 4">
    <name type="scientific">Thermoflavimicrobium dichotomicum</name>
    <dbReference type="NCBI Taxonomy" id="46223"/>
    <lineage>
        <taxon>Bacteria</taxon>
        <taxon>Bacillati</taxon>
        <taxon>Bacillota</taxon>
        <taxon>Bacilli</taxon>
        <taxon>Bacillales</taxon>
        <taxon>Thermoactinomycetaceae</taxon>
        <taxon>Thermoflavimicrobium</taxon>
    </lineage>
</organism>
<name>A0A1I3K0B1_9BACL</name>
<dbReference type="Pfam" id="PF13439">
    <property type="entry name" value="Glyco_transf_4"/>
    <property type="match status" value="1"/>
</dbReference>
<evidence type="ECO:0000259" key="2">
    <source>
        <dbReference type="Pfam" id="PF13439"/>
    </source>
</evidence>
<keyword evidence="3" id="KW-0808">Transferase</keyword>
<dbReference type="Pfam" id="PF00534">
    <property type="entry name" value="Glycos_transf_1"/>
    <property type="match status" value="1"/>
</dbReference>
<dbReference type="CDD" id="cd03798">
    <property type="entry name" value="GT4_WlbH-like"/>
    <property type="match status" value="1"/>
</dbReference>